<evidence type="ECO:0000313" key="1">
    <source>
        <dbReference type="EMBL" id="JAH65140.1"/>
    </source>
</evidence>
<dbReference type="EMBL" id="GBXM01043437">
    <property type="protein sequence ID" value="JAH65140.1"/>
    <property type="molecule type" value="Transcribed_RNA"/>
</dbReference>
<accession>A0A0E9UIP7</accession>
<dbReference type="AlphaFoldDB" id="A0A0E9UIP7"/>
<sequence length="31" mass="3256">MGLYKPANKNALTSIGDPVMVLCCSLACEVN</sequence>
<protein>
    <submittedName>
        <fullName evidence="1">Uncharacterized protein</fullName>
    </submittedName>
</protein>
<proteinExistence type="predicted"/>
<reference evidence="1" key="1">
    <citation type="submission" date="2014-11" db="EMBL/GenBank/DDBJ databases">
        <authorList>
            <person name="Amaro Gonzalez C."/>
        </authorList>
    </citation>
    <scope>NUCLEOTIDE SEQUENCE</scope>
</reference>
<name>A0A0E9UIP7_ANGAN</name>
<reference evidence="1" key="2">
    <citation type="journal article" date="2015" name="Fish Shellfish Immunol.">
        <title>Early steps in the European eel (Anguilla anguilla)-Vibrio vulnificus interaction in the gills: Role of the RtxA13 toxin.</title>
        <authorList>
            <person name="Callol A."/>
            <person name="Pajuelo D."/>
            <person name="Ebbesson L."/>
            <person name="Teles M."/>
            <person name="MacKenzie S."/>
            <person name="Amaro C."/>
        </authorList>
    </citation>
    <scope>NUCLEOTIDE SEQUENCE</scope>
</reference>
<organism evidence="1">
    <name type="scientific">Anguilla anguilla</name>
    <name type="common">European freshwater eel</name>
    <name type="synonym">Muraena anguilla</name>
    <dbReference type="NCBI Taxonomy" id="7936"/>
    <lineage>
        <taxon>Eukaryota</taxon>
        <taxon>Metazoa</taxon>
        <taxon>Chordata</taxon>
        <taxon>Craniata</taxon>
        <taxon>Vertebrata</taxon>
        <taxon>Euteleostomi</taxon>
        <taxon>Actinopterygii</taxon>
        <taxon>Neopterygii</taxon>
        <taxon>Teleostei</taxon>
        <taxon>Anguilliformes</taxon>
        <taxon>Anguillidae</taxon>
        <taxon>Anguilla</taxon>
    </lineage>
</organism>